<proteinExistence type="predicted"/>
<name>A0A453EK10_AEGTS</name>
<feature type="region of interest" description="Disordered" evidence="1">
    <location>
        <begin position="1"/>
        <end position="41"/>
    </location>
</feature>
<dbReference type="Proteomes" id="UP000015105">
    <property type="component" value="Chromosome 3D"/>
</dbReference>
<reference evidence="3" key="1">
    <citation type="journal article" date="2014" name="Science">
        <title>Ancient hybridizations among the ancestral genomes of bread wheat.</title>
        <authorList>
            <consortium name="International Wheat Genome Sequencing Consortium,"/>
            <person name="Marcussen T."/>
            <person name="Sandve S.R."/>
            <person name="Heier L."/>
            <person name="Spannagl M."/>
            <person name="Pfeifer M."/>
            <person name="Jakobsen K.S."/>
            <person name="Wulff B.B."/>
            <person name="Steuernagel B."/>
            <person name="Mayer K.F."/>
            <person name="Olsen O.A."/>
        </authorList>
    </citation>
    <scope>NUCLEOTIDE SEQUENCE [LARGE SCALE GENOMIC DNA]</scope>
    <source>
        <strain evidence="3">cv. AL8/78</strain>
    </source>
</reference>
<reference evidence="2" key="3">
    <citation type="journal article" date="2017" name="Nature">
        <title>Genome sequence of the progenitor of the wheat D genome Aegilops tauschii.</title>
        <authorList>
            <person name="Luo M.C."/>
            <person name="Gu Y.Q."/>
            <person name="Puiu D."/>
            <person name="Wang H."/>
            <person name="Twardziok S.O."/>
            <person name="Deal K.R."/>
            <person name="Huo N."/>
            <person name="Zhu T."/>
            <person name="Wang L."/>
            <person name="Wang Y."/>
            <person name="McGuire P.E."/>
            <person name="Liu S."/>
            <person name="Long H."/>
            <person name="Ramasamy R.K."/>
            <person name="Rodriguez J.C."/>
            <person name="Van S.L."/>
            <person name="Yuan L."/>
            <person name="Wang Z."/>
            <person name="Xia Z."/>
            <person name="Xiao L."/>
            <person name="Anderson O.D."/>
            <person name="Ouyang S."/>
            <person name="Liang Y."/>
            <person name="Zimin A.V."/>
            <person name="Pertea G."/>
            <person name="Qi P."/>
            <person name="Bennetzen J.L."/>
            <person name="Dai X."/>
            <person name="Dawson M.W."/>
            <person name="Muller H.G."/>
            <person name="Kugler K."/>
            <person name="Rivarola-Duarte L."/>
            <person name="Spannagl M."/>
            <person name="Mayer K.F.X."/>
            <person name="Lu F.H."/>
            <person name="Bevan M.W."/>
            <person name="Leroy P."/>
            <person name="Li P."/>
            <person name="You F.M."/>
            <person name="Sun Q."/>
            <person name="Liu Z."/>
            <person name="Lyons E."/>
            <person name="Wicker T."/>
            <person name="Salzberg S.L."/>
            <person name="Devos K.M."/>
            <person name="Dvorak J."/>
        </authorList>
    </citation>
    <scope>NUCLEOTIDE SEQUENCE [LARGE SCALE GENOMIC DNA]</scope>
    <source>
        <strain evidence="2">cv. AL8/78</strain>
    </source>
</reference>
<organism evidence="2 3">
    <name type="scientific">Aegilops tauschii subsp. strangulata</name>
    <name type="common">Goatgrass</name>
    <dbReference type="NCBI Taxonomy" id="200361"/>
    <lineage>
        <taxon>Eukaryota</taxon>
        <taxon>Viridiplantae</taxon>
        <taxon>Streptophyta</taxon>
        <taxon>Embryophyta</taxon>
        <taxon>Tracheophyta</taxon>
        <taxon>Spermatophyta</taxon>
        <taxon>Magnoliopsida</taxon>
        <taxon>Liliopsida</taxon>
        <taxon>Poales</taxon>
        <taxon>Poaceae</taxon>
        <taxon>BOP clade</taxon>
        <taxon>Pooideae</taxon>
        <taxon>Triticodae</taxon>
        <taxon>Triticeae</taxon>
        <taxon>Triticinae</taxon>
        <taxon>Aegilops</taxon>
    </lineage>
</organism>
<evidence type="ECO:0000313" key="2">
    <source>
        <dbReference type="EnsemblPlants" id="AET3Gv20370600.29"/>
    </source>
</evidence>
<reference evidence="2" key="5">
    <citation type="journal article" date="2021" name="G3 (Bethesda)">
        <title>Aegilops tauschii genome assembly Aet v5.0 features greater sequence contiguity and improved annotation.</title>
        <authorList>
            <person name="Wang L."/>
            <person name="Zhu T."/>
            <person name="Rodriguez J.C."/>
            <person name="Deal K.R."/>
            <person name="Dubcovsky J."/>
            <person name="McGuire P.E."/>
            <person name="Lux T."/>
            <person name="Spannagl M."/>
            <person name="Mayer K.F.X."/>
            <person name="Baldrich P."/>
            <person name="Meyers B.C."/>
            <person name="Huo N."/>
            <person name="Gu Y.Q."/>
            <person name="Zhou H."/>
            <person name="Devos K.M."/>
            <person name="Bennetzen J.L."/>
            <person name="Unver T."/>
            <person name="Budak H."/>
            <person name="Gulick P.J."/>
            <person name="Galiba G."/>
            <person name="Kalapos B."/>
            <person name="Nelson D.R."/>
            <person name="Li P."/>
            <person name="You F.M."/>
            <person name="Luo M.C."/>
            <person name="Dvorak J."/>
        </authorList>
    </citation>
    <scope>NUCLEOTIDE SEQUENCE [LARGE SCALE GENOMIC DNA]</scope>
    <source>
        <strain evidence="2">cv. AL8/78</strain>
    </source>
</reference>
<dbReference type="Gramene" id="AET3Gv20370600.29">
    <property type="protein sequence ID" value="AET3Gv20370600.29"/>
    <property type="gene ID" value="AET3Gv20370600"/>
</dbReference>
<reference evidence="3" key="2">
    <citation type="journal article" date="2017" name="Nat. Plants">
        <title>The Aegilops tauschii genome reveals multiple impacts of transposons.</title>
        <authorList>
            <person name="Zhao G."/>
            <person name="Zou C."/>
            <person name="Li K."/>
            <person name="Wang K."/>
            <person name="Li T."/>
            <person name="Gao L."/>
            <person name="Zhang X."/>
            <person name="Wang H."/>
            <person name="Yang Z."/>
            <person name="Liu X."/>
            <person name="Jiang W."/>
            <person name="Mao L."/>
            <person name="Kong X."/>
            <person name="Jiao Y."/>
            <person name="Jia J."/>
        </authorList>
    </citation>
    <scope>NUCLEOTIDE SEQUENCE [LARGE SCALE GENOMIC DNA]</scope>
    <source>
        <strain evidence="3">cv. AL8/78</strain>
    </source>
</reference>
<dbReference type="EnsemblPlants" id="AET3Gv20370600.29">
    <property type="protein sequence ID" value="AET3Gv20370600.29"/>
    <property type="gene ID" value="AET3Gv20370600"/>
</dbReference>
<dbReference type="PANTHER" id="PTHR47289">
    <property type="entry name" value="TRANSCRIPTION FACTOR, PUTATIVE (DUF1664)-RELATED"/>
    <property type="match status" value="1"/>
</dbReference>
<feature type="compositionally biased region" description="Basic residues" evidence="1">
    <location>
        <begin position="1"/>
        <end position="27"/>
    </location>
</feature>
<dbReference type="PANTHER" id="PTHR47289:SF2">
    <property type="entry name" value="TRANSCRIPTION FACTOR, PUTATIVE (DUF1664)-RELATED"/>
    <property type="match status" value="1"/>
</dbReference>
<dbReference type="AlphaFoldDB" id="A0A453EK10"/>
<keyword evidence="3" id="KW-1185">Reference proteome</keyword>
<evidence type="ECO:0000256" key="1">
    <source>
        <dbReference type="SAM" id="MobiDB-lite"/>
    </source>
</evidence>
<sequence length="233" mass="26694">LHRGPPTHRGRRSLIHSRTHRRRRRPHPLPPPSLPGGGHIGGSWIRAAVELGRQGQLLPHNHRRRREEVIDGAATIELTPSTSSRDAALLLRNHRRRRCRETRIDGVATMQPPPRTSSRDSPSMELRPHRRLHGWTISRVTVIHGDLSAFQEEIQSVHHVVRTLETKLGRLAYTQDHTTRGIHELCEFSKRLDRSPKPILLRSQHQLLSLQSSLQKELPGPLLCRQVRNPCLL</sequence>
<protein>
    <submittedName>
        <fullName evidence="2">Uncharacterized protein</fullName>
    </submittedName>
</protein>
<accession>A0A453EK10</accession>
<reference evidence="2" key="4">
    <citation type="submission" date="2019-03" db="UniProtKB">
        <authorList>
            <consortium name="EnsemblPlants"/>
        </authorList>
    </citation>
    <scope>IDENTIFICATION</scope>
</reference>
<evidence type="ECO:0000313" key="3">
    <source>
        <dbReference type="Proteomes" id="UP000015105"/>
    </source>
</evidence>